<evidence type="ECO:0000256" key="4">
    <source>
        <dbReference type="ARBA" id="ARBA00022490"/>
    </source>
</evidence>
<dbReference type="GO" id="GO:0005730">
    <property type="term" value="C:nucleolus"/>
    <property type="evidence" value="ECO:0007669"/>
    <property type="project" value="UniProtKB-SubCell"/>
</dbReference>
<keyword evidence="5" id="KW-0694">RNA-binding</keyword>
<evidence type="ECO:0000256" key="3">
    <source>
        <dbReference type="ARBA" id="ARBA00008910"/>
    </source>
</evidence>
<dbReference type="GO" id="GO:0008312">
    <property type="term" value="F:7S RNA binding"/>
    <property type="evidence" value="ECO:0007669"/>
    <property type="project" value="InterPro"/>
</dbReference>
<dbReference type="Gene3D" id="3.30.56.30">
    <property type="entry name" value="Signal recognition particle, SRP19-like subunit"/>
    <property type="match status" value="1"/>
</dbReference>
<protein>
    <recommendedName>
        <fullName evidence="13">Signal recognition particle 19 kDa protein</fullName>
    </recommendedName>
</protein>
<reference evidence="11" key="1">
    <citation type="submission" date="2024-04" db="EMBL/GenBank/DDBJ databases">
        <authorList>
            <consortium name="Molecular Ecology Group"/>
        </authorList>
    </citation>
    <scope>NUCLEOTIDE SEQUENCE</scope>
</reference>
<evidence type="ECO:0008006" key="13">
    <source>
        <dbReference type="Google" id="ProtNLM"/>
    </source>
</evidence>
<keyword evidence="12" id="KW-1185">Reference proteome</keyword>
<evidence type="ECO:0000313" key="12">
    <source>
        <dbReference type="Proteomes" id="UP001497644"/>
    </source>
</evidence>
<proteinExistence type="inferred from homology"/>
<evidence type="ECO:0000313" key="11">
    <source>
        <dbReference type="EMBL" id="CAL1676863.1"/>
    </source>
</evidence>
<accession>A0AAV2NA64</accession>
<evidence type="ECO:0000256" key="8">
    <source>
        <dbReference type="ARBA" id="ARBA00023274"/>
    </source>
</evidence>
<dbReference type="PANTHER" id="PTHR17453">
    <property type="entry name" value="SIGNAL RECOGNITION PARTICLE 19 KD PROTEIN"/>
    <property type="match status" value="1"/>
</dbReference>
<comment type="subcellular location">
    <subcellularLocation>
        <location evidence="1">Cytoplasm</location>
    </subcellularLocation>
    <subcellularLocation>
        <location evidence="2">Nucleus</location>
        <location evidence="2">Nucleolus</location>
    </subcellularLocation>
</comment>
<keyword evidence="7" id="KW-0539">Nucleus</keyword>
<organism evidence="11 12">
    <name type="scientific">Lasius platythorax</name>
    <dbReference type="NCBI Taxonomy" id="488582"/>
    <lineage>
        <taxon>Eukaryota</taxon>
        <taxon>Metazoa</taxon>
        <taxon>Ecdysozoa</taxon>
        <taxon>Arthropoda</taxon>
        <taxon>Hexapoda</taxon>
        <taxon>Insecta</taxon>
        <taxon>Pterygota</taxon>
        <taxon>Neoptera</taxon>
        <taxon>Endopterygota</taxon>
        <taxon>Hymenoptera</taxon>
        <taxon>Apocrita</taxon>
        <taxon>Aculeata</taxon>
        <taxon>Formicoidea</taxon>
        <taxon>Formicidae</taxon>
        <taxon>Formicinae</taxon>
        <taxon>Lasius</taxon>
        <taxon>Lasius</taxon>
    </lineage>
</organism>
<dbReference type="Pfam" id="PF01922">
    <property type="entry name" value="SRP19"/>
    <property type="match status" value="1"/>
</dbReference>
<comment type="similarity">
    <text evidence="3">Belongs to the SRP19 family.</text>
</comment>
<evidence type="ECO:0000256" key="6">
    <source>
        <dbReference type="ARBA" id="ARBA00023135"/>
    </source>
</evidence>
<dbReference type="Proteomes" id="UP001497644">
    <property type="component" value="Chromosome 12"/>
</dbReference>
<dbReference type="GO" id="GO:0006617">
    <property type="term" value="P:SRP-dependent cotranslational protein targeting to membrane, signal sequence recognition"/>
    <property type="evidence" value="ECO:0007669"/>
    <property type="project" value="TreeGrafter"/>
</dbReference>
<dbReference type="GO" id="GO:0005786">
    <property type="term" value="C:signal recognition particle, endoplasmic reticulum targeting"/>
    <property type="evidence" value="ECO:0007669"/>
    <property type="project" value="UniProtKB-KW"/>
</dbReference>
<dbReference type="InterPro" id="IPR002778">
    <property type="entry name" value="Signal_recog_particle_SRP19"/>
</dbReference>
<keyword evidence="4" id="KW-0963">Cytoplasm</keyword>
<evidence type="ECO:0000256" key="7">
    <source>
        <dbReference type="ARBA" id="ARBA00023242"/>
    </source>
</evidence>
<comment type="function">
    <text evidence="9">Component of the signal recognition particle (SRP) complex, a ribonucleoprotein complex that mediates the cotranslational targeting of secretory and membrane proteins to the endoplasmic reticulum (ER). Binds directly to 7SL RNA. Mediates binding of SRP54 to the SRP complex.</text>
</comment>
<keyword evidence="8" id="KW-0687">Ribonucleoprotein</keyword>
<evidence type="ECO:0000256" key="9">
    <source>
        <dbReference type="ARBA" id="ARBA00045518"/>
    </source>
</evidence>
<evidence type="ECO:0000256" key="10">
    <source>
        <dbReference type="SAM" id="MobiDB-lite"/>
    </source>
</evidence>
<evidence type="ECO:0000256" key="5">
    <source>
        <dbReference type="ARBA" id="ARBA00022884"/>
    </source>
</evidence>
<sequence length="165" mass="18785">MRHAACSNMSWNPSKKHSERERWVCIYPIYLNNKRSLKDGRKLAKEKCVENPTHQEIRDVLVAVGYNVGIENKLHPKERSKEPLYRGRIRVQLKNDDGTPIRSEFPTRDSLLAYVGTTIPKLKTRQGKQSSSEQASQPSASTSKKGKGKGRRLLCRIIGMCSFVC</sequence>
<evidence type="ECO:0000256" key="2">
    <source>
        <dbReference type="ARBA" id="ARBA00004604"/>
    </source>
</evidence>
<dbReference type="PANTHER" id="PTHR17453:SF0">
    <property type="entry name" value="SIGNAL RECOGNITION PARTICLE 19 KDA PROTEIN"/>
    <property type="match status" value="1"/>
</dbReference>
<dbReference type="FunFam" id="3.30.56.30:FF:000002">
    <property type="entry name" value="Signal recognition particle 19kDa"/>
    <property type="match status" value="1"/>
</dbReference>
<dbReference type="EMBL" id="OZ034835">
    <property type="protein sequence ID" value="CAL1676863.1"/>
    <property type="molecule type" value="Genomic_DNA"/>
</dbReference>
<keyword evidence="6" id="KW-0733">Signal recognition particle</keyword>
<name>A0AAV2NA64_9HYME</name>
<feature type="compositionally biased region" description="Low complexity" evidence="10">
    <location>
        <begin position="129"/>
        <end position="143"/>
    </location>
</feature>
<feature type="region of interest" description="Disordered" evidence="10">
    <location>
        <begin position="122"/>
        <end position="148"/>
    </location>
</feature>
<evidence type="ECO:0000256" key="1">
    <source>
        <dbReference type="ARBA" id="ARBA00004496"/>
    </source>
</evidence>
<dbReference type="AlphaFoldDB" id="A0AAV2NA64"/>
<dbReference type="SUPFAM" id="SSF69695">
    <property type="entry name" value="SRP19"/>
    <property type="match status" value="1"/>
</dbReference>
<gene>
    <name evidence="11" type="ORF">LPLAT_LOCUS2969</name>
</gene>
<dbReference type="InterPro" id="IPR036521">
    <property type="entry name" value="SRP19-like_sf"/>
</dbReference>